<proteinExistence type="predicted"/>
<gene>
    <name evidence="2" type="ORF">BDV33DRAFT_191697</name>
</gene>
<protein>
    <submittedName>
        <fullName evidence="2">Uncharacterized protein</fullName>
    </submittedName>
</protein>
<organism evidence="2 3">
    <name type="scientific">Aspergillus novoparasiticus</name>
    <dbReference type="NCBI Taxonomy" id="986946"/>
    <lineage>
        <taxon>Eukaryota</taxon>
        <taxon>Fungi</taxon>
        <taxon>Dikarya</taxon>
        <taxon>Ascomycota</taxon>
        <taxon>Pezizomycotina</taxon>
        <taxon>Eurotiomycetes</taxon>
        <taxon>Eurotiomycetidae</taxon>
        <taxon>Eurotiales</taxon>
        <taxon>Aspergillaceae</taxon>
        <taxon>Aspergillus</taxon>
        <taxon>Aspergillus subgen. Circumdati</taxon>
    </lineage>
</organism>
<feature type="compositionally biased region" description="Low complexity" evidence="1">
    <location>
        <begin position="40"/>
        <end position="59"/>
    </location>
</feature>
<evidence type="ECO:0000313" key="3">
    <source>
        <dbReference type="Proteomes" id="UP000326799"/>
    </source>
</evidence>
<dbReference type="AlphaFoldDB" id="A0A5N6ER44"/>
<name>A0A5N6ER44_9EURO</name>
<dbReference type="EMBL" id="ML733435">
    <property type="protein sequence ID" value="KAB8219777.1"/>
    <property type="molecule type" value="Genomic_DNA"/>
</dbReference>
<sequence>MLSPAQMLPYEDVAKLNPFYEEYRSFWNVSPKMEDTTLPSDTSTNSSRSIGSRSESDQSLYSPEISSLSPAAASQAAILEYDNPRKHPLSPVEERINICKRESSELDHIDSSLGQTRSSHKRLFGRNGWLGGTADLENLSSEKHRSKSLKDLRKKIVDGFTEGMAKASHTIIHEPRGMKDDLPQSTIPISLDPPIQATLYSELEVTICVNANAFLVEQYHEGRLPGESVRRINDYWGSKNRPSVVEFQFDQATQHRLISENKRFLRFHGESSTNPVLLNSNLHNWKAIVKEMSIRTFCTPDSVIRKHVHDVYKLLEMLGAPNAALVVCQKLHMRALSLMVKKCDMPTDSGDNPVSGQGNGPTQSVAACFQLLFFLRVLFFLHIVSDFSRSLSTALI</sequence>
<accession>A0A5N6ER44</accession>
<feature type="region of interest" description="Disordered" evidence="1">
    <location>
        <begin position="33"/>
        <end position="66"/>
    </location>
</feature>
<dbReference type="Proteomes" id="UP000326799">
    <property type="component" value="Unassembled WGS sequence"/>
</dbReference>
<evidence type="ECO:0000256" key="1">
    <source>
        <dbReference type="SAM" id="MobiDB-lite"/>
    </source>
</evidence>
<keyword evidence="3" id="KW-1185">Reference proteome</keyword>
<evidence type="ECO:0000313" key="2">
    <source>
        <dbReference type="EMBL" id="KAB8219777.1"/>
    </source>
</evidence>
<reference evidence="2 3" key="1">
    <citation type="submission" date="2019-04" db="EMBL/GenBank/DDBJ databases">
        <title>Fungal friends and foes A comparative genomics study of 23 Aspergillus species from section Flavi.</title>
        <authorList>
            <consortium name="DOE Joint Genome Institute"/>
            <person name="Kjaerbolling I."/>
            <person name="Vesth T.C."/>
            <person name="Frisvad J.C."/>
            <person name="Nybo J.L."/>
            <person name="Theobald S."/>
            <person name="Kildgaard S."/>
            <person name="Petersen T.I."/>
            <person name="Kuo A."/>
            <person name="Sato A."/>
            <person name="Lyhne E.K."/>
            <person name="Kogle M.E."/>
            <person name="Wiebenga A."/>
            <person name="Kun R.S."/>
            <person name="Lubbers R.J."/>
            <person name="Makela M.R."/>
            <person name="Barry K."/>
            <person name="Chovatia M."/>
            <person name="Clum A."/>
            <person name="Daum C."/>
            <person name="Haridas S."/>
            <person name="He G."/>
            <person name="LaButti K."/>
            <person name="Lipzen A."/>
            <person name="Mondo S."/>
            <person name="Pangilinan J."/>
            <person name="Riley R."/>
            <person name="Salamov A."/>
            <person name="Simmons B.A."/>
            <person name="Magnuson J.K."/>
            <person name="Henrissat B."/>
            <person name="Mortensen U.H."/>
            <person name="Larsen T.O."/>
            <person name="De vries R.P."/>
            <person name="Grigoriev I.V."/>
            <person name="Machida M."/>
            <person name="Baker S.E."/>
            <person name="Andersen M.R."/>
        </authorList>
    </citation>
    <scope>NUCLEOTIDE SEQUENCE [LARGE SCALE GENOMIC DNA]</scope>
    <source>
        <strain evidence="2 3">CBS 126849</strain>
    </source>
</reference>